<gene>
    <name evidence="1" type="ORF">Colly1_4</name>
</gene>
<evidence type="ECO:0000313" key="2">
    <source>
        <dbReference type="Proteomes" id="UP000693899"/>
    </source>
</evidence>
<name>A0A8E4XVB0_9CAUD</name>
<evidence type="ECO:0000313" key="1">
    <source>
        <dbReference type="EMBL" id="QQO97322.1"/>
    </source>
</evidence>
<accession>A0A8E4XVB0</accession>
<keyword evidence="2" id="KW-1185">Reference proteome</keyword>
<reference evidence="1" key="1">
    <citation type="submission" date="2020-07" db="EMBL/GenBank/DDBJ databases">
        <title>Highly diverse flavobacterial phages as mortality factor during North Sea spring blooms.</title>
        <authorList>
            <person name="Bartlau N."/>
            <person name="Wichels A."/>
            <person name="Krohne G."/>
            <person name="Adriaenssens E.M."/>
            <person name="Heins A."/>
            <person name="Fuchs B.M."/>
            <person name="Amann R."/>
            <person name="Moraru C."/>
        </authorList>
    </citation>
    <scope>NUCLEOTIDE SEQUENCE</scope>
</reference>
<organism evidence="1 2">
    <name type="scientific">Maribacter phage Colly_1</name>
    <dbReference type="NCBI Taxonomy" id="2745691"/>
    <lineage>
        <taxon>Viruses</taxon>
        <taxon>Duplodnaviria</taxon>
        <taxon>Heunggongvirae</taxon>
        <taxon>Uroviricota</taxon>
        <taxon>Caudoviricetes</taxon>
        <taxon>Molycolviridae</taxon>
        <taxon>Mollyvirus</taxon>
        <taxon>Mollyvirus colly</taxon>
    </lineage>
</organism>
<sequence>MNKPTVEEVKDWISEFGYYLHSHSGDKQLLTFTHESLDSNYPAITVTIKDETKVSFNGGDLKFFFQIVGGPIQYKHPQMQRYIIIFKHYAQVCATNSPF</sequence>
<dbReference type="Proteomes" id="UP000693899">
    <property type="component" value="Segment"/>
</dbReference>
<dbReference type="EMBL" id="MT732450">
    <property type="protein sequence ID" value="QQO97322.1"/>
    <property type="molecule type" value="Genomic_DNA"/>
</dbReference>
<protein>
    <submittedName>
        <fullName evidence="1">Uncharacterized protein</fullName>
    </submittedName>
</protein>
<proteinExistence type="predicted"/>